<dbReference type="PRINTS" id="PR00387">
    <property type="entry name" value="PDIESTERASE1"/>
</dbReference>
<evidence type="ECO:0000256" key="4">
    <source>
        <dbReference type="PIRSR" id="PIRSR623088-3"/>
    </source>
</evidence>
<dbReference type="InterPro" id="IPR023174">
    <property type="entry name" value="PDEase_CS"/>
</dbReference>
<keyword evidence="1 4" id="KW-0479">Metal-binding</keyword>
<keyword evidence="2 5" id="KW-0378">Hydrolase</keyword>
<dbReference type="InterPro" id="IPR003607">
    <property type="entry name" value="HD/PDEase_dom"/>
</dbReference>
<evidence type="ECO:0000259" key="7">
    <source>
        <dbReference type="PROSITE" id="PS51845"/>
    </source>
</evidence>
<evidence type="ECO:0000256" key="5">
    <source>
        <dbReference type="RuleBase" id="RU363067"/>
    </source>
</evidence>
<keyword evidence="9" id="KW-1185">Reference proteome</keyword>
<feature type="region of interest" description="Disordered" evidence="6">
    <location>
        <begin position="233"/>
        <end position="264"/>
    </location>
</feature>
<evidence type="ECO:0000313" key="8">
    <source>
        <dbReference type="EMBL" id="KAJ1910923.1"/>
    </source>
</evidence>
<reference evidence="8" key="1">
    <citation type="submission" date="2022-07" db="EMBL/GenBank/DDBJ databases">
        <title>Phylogenomic reconstructions and comparative analyses of Kickxellomycotina fungi.</title>
        <authorList>
            <person name="Reynolds N.K."/>
            <person name="Stajich J.E."/>
            <person name="Barry K."/>
            <person name="Grigoriev I.V."/>
            <person name="Crous P."/>
            <person name="Smith M.E."/>
        </authorList>
    </citation>
    <scope>NUCLEOTIDE SEQUENCE</scope>
    <source>
        <strain evidence="8">RSA 861</strain>
    </source>
</reference>
<dbReference type="Proteomes" id="UP001150569">
    <property type="component" value="Unassembled WGS sequence"/>
</dbReference>
<sequence>MLLLKYNHLSSEDLIVVEKTMLSYLERRWPAVKLDFDAWEYSTPELYGIVLAMFSAMRVTRTLGITDSHLLDFIIDVAAGYQVVPYHSFYHSVDVVVKIFYVLDHLQGRRYLAPTDIAALLLAGLCHDVGHPGLNNLYQKHAETELAQTYGDVSILEKHSCTVTRQLIAKHQLFDRIATVPVREPLATPATADTMLAAINEMILMTDMAVHYRVVEQCNSLVQLVSQALEATESSSDDESLASPPLAARPPPSPPTTVANPDSLSLPNQSVAEPICSLRSFSSSDSLGGACTSLPVTFNAEQRQQFCNVVLHAVDIFNPVLPWKMCKRWSDVMIQESFRQGDLEKLHNFPITPSMDRTRSDQCQISLDFAHLIVKPFFESLAYLFPFNGFVLDSLNSNVKQWEQLRETRLVERTATAATTTTCAINAQMAEGVESALAGDGVLSPFASAPTVVAVPDPLVAATGISLHGRRLSVAAGTVEIAVQHDPFRRYSGDFFGGKRSLSANWHRRNHQGRSKRRQLKSHTHLQSHQFAADYDHGHYHPPPPSLSAGIDPGGPTATPAAPLDTAPVLGTFDCRCATSVLSPITETLSPISPAGPGQFSAYSRAAGGADASHHHYHGGRYLPNHGENELNRQALLHAIARSRQGSTTTQLDGGPGNSGALNSLSRVKHEELINRKYRRSSSLDAAFLLRPTDDHPFVSATPSPRPCHDPTAGNVNVM</sequence>
<feature type="binding site" evidence="4">
    <location>
        <position position="127"/>
    </location>
    <ligand>
        <name>Zn(2+)</name>
        <dbReference type="ChEBI" id="CHEBI:29105"/>
        <label>1</label>
    </ligand>
</feature>
<feature type="domain" description="PDEase" evidence="7">
    <location>
        <begin position="10"/>
        <end position="409"/>
    </location>
</feature>
<feature type="binding site" evidence="4">
    <location>
        <position position="315"/>
    </location>
    <ligand>
        <name>Zn(2+)</name>
        <dbReference type="ChEBI" id="CHEBI:29105"/>
        <label>1</label>
    </ligand>
</feature>
<evidence type="ECO:0000256" key="2">
    <source>
        <dbReference type="ARBA" id="ARBA00022801"/>
    </source>
</evidence>
<feature type="binding site" evidence="4">
    <location>
        <position position="128"/>
    </location>
    <ligand>
        <name>Zn(2+)</name>
        <dbReference type="ChEBI" id="CHEBI:29105"/>
        <label>2</label>
    </ligand>
</feature>
<comment type="cofactor">
    <cofactor evidence="5">
        <name>a divalent metal cation</name>
        <dbReference type="ChEBI" id="CHEBI:60240"/>
    </cofactor>
    <text evidence="5">Binds 2 divalent metal cations per subunit. Site 1 may preferentially bind zinc ions, while site 2 has a preference for magnesium and/or manganese ions.</text>
</comment>
<dbReference type="GO" id="GO:0046872">
    <property type="term" value="F:metal ion binding"/>
    <property type="evidence" value="ECO:0007669"/>
    <property type="project" value="UniProtKB-KW"/>
</dbReference>
<dbReference type="PROSITE" id="PS00126">
    <property type="entry name" value="PDEASE_I_1"/>
    <property type="match status" value="1"/>
</dbReference>
<dbReference type="GO" id="GO:0007165">
    <property type="term" value="P:signal transduction"/>
    <property type="evidence" value="ECO:0007669"/>
    <property type="project" value="InterPro"/>
</dbReference>
<dbReference type="EMBL" id="JANBPT010000989">
    <property type="protein sequence ID" value="KAJ1910923.1"/>
    <property type="molecule type" value="Genomic_DNA"/>
</dbReference>
<dbReference type="InterPro" id="IPR002073">
    <property type="entry name" value="PDEase_catalytic_dom"/>
</dbReference>
<comment type="similarity">
    <text evidence="5">Belongs to the cyclic nucleotide phosphodiesterase family.</text>
</comment>
<evidence type="ECO:0000313" key="9">
    <source>
        <dbReference type="Proteomes" id="UP001150569"/>
    </source>
</evidence>
<feature type="binding site" evidence="4">
    <location>
        <position position="128"/>
    </location>
    <ligand>
        <name>Zn(2+)</name>
        <dbReference type="ChEBI" id="CHEBI:29105"/>
        <label>1</label>
    </ligand>
</feature>
<feature type="region of interest" description="Disordered" evidence="6">
    <location>
        <begin position="698"/>
        <end position="719"/>
    </location>
</feature>
<feature type="region of interest" description="Disordered" evidence="6">
    <location>
        <begin position="534"/>
        <end position="563"/>
    </location>
</feature>
<dbReference type="SMART" id="SM00471">
    <property type="entry name" value="HDc"/>
    <property type="match status" value="1"/>
</dbReference>
<dbReference type="InterPro" id="IPR023088">
    <property type="entry name" value="PDEase"/>
</dbReference>
<dbReference type="Gene3D" id="1.10.1300.10">
    <property type="entry name" value="3'5'-cyclic nucleotide phosphodiesterase, catalytic domain"/>
    <property type="match status" value="1"/>
</dbReference>
<dbReference type="SUPFAM" id="SSF109604">
    <property type="entry name" value="HD-domain/PDEase-like"/>
    <property type="match status" value="1"/>
</dbReference>
<dbReference type="EC" id="3.1.4.-" evidence="5"/>
<dbReference type="Pfam" id="PF00233">
    <property type="entry name" value="PDEase_I"/>
    <property type="match status" value="1"/>
</dbReference>
<dbReference type="PANTHER" id="PTHR11347">
    <property type="entry name" value="CYCLIC NUCLEOTIDE PHOSPHODIESTERASE"/>
    <property type="match status" value="1"/>
</dbReference>
<feature type="compositionally biased region" description="Low complexity" evidence="6">
    <location>
        <begin position="549"/>
        <end position="563"/>
    </location>
</feature>
<organism evidence="8 9">
    <name type="scientific">Tieghemiomyces parasiticus</name>
    <dbReference type="NCBI Taxonomy" id="78921"/>
    <lineage>
        <taxon>Eukaryota</taxon>
        <taxon>Fungi</taxon>
        <taxon>Fungi incertae sedis</taxon>
        <taxon>Zoopagomycota</taxon>
        <taxon>Kickxellomycotina</taxon>
        <taxon>Dimargaritomycetes</taxon>
        <taxon>Dimargaritales</taxon>
        <taxon>Dimargaritaceae</taxon>
        <taxon>Tieghemiomyces</taxon>
    </lineage>
</organism>
<dbReference type="GO" id="GO:0004114">
    <property type="term" value="F:3',5'-cyclic-nucleotide phosphodiesterase activity"/>
    <property type="evidence" value="ECO:0007669"/>
    <property type="project" value="InterPro"/>
</dbReference>
<protein>
    <recommendedName>
        <fullName evidence="5">Phosphodiesterase</fullName>
        <ecNumber evidence="5">3.1.4.-</ecNumber>
    </recommendedName>
</protein>
<evidence type="ECO:0000256" key="6">
    <source>
        <dbReference type="SAM" id="MobiDB-lite"/>
    </source>
</evidence>
<dbReference type="CDD" id="cd00077">
    <property type="entry name" value="HDc"/>
    <property type="match status" value="1"/>
</dbReference>
<comment type="caution">
    <text evidence="8">The sequence shown here is derived from an EMBL/GenBank/DDBJ whole genome shotgun (WGS) entry which is preliminary data.</text>
</comment>
<dbReference type="InterPro" id="IPR036971">
    <property type="entry name" value="PDEase_catalytic_dom_sf"/>
</dbReference>
<accession>A0A9W7ZQX7</accession>
<dbReference type="PROSITE" id="PS51845">
    <property type="entry name" value="PDEASE_I_2"/>
    <property type="match status" value="1"/>
</dbReference>
<dbReference type="AlphaFoldDB" id="A0A9W7ZQX7"/>
<feature type="binding site" evidence="4">
    <location>
        <position position="91"/>
    </location>
    <ligand>
        <name>Zn(2+)</name>
        <dbReference type="ChEBI" id="CHEBI:29105"/>
        <label>1</label>
    </ligand>
</feature>
<dbReference type="OrthoDB" id="546632at2759"/>
<feature type="region of interest" description="Disordered" evidence="6">
    <location>
        <begin position="507"/>
        <end position="526"/>
    </location>
</feature>
<proteinExistence type="inferred from homology"/>
<gene>
    <name evidence="8" type="ORF">IWQ60_010398</name>
</gene>
<evidence type="ECO:0000256" key="3">
    <source>
        <dbReference type="PIRSR" id="PIRSR623088-1"/>
    </source>
</evidence>
<feature type="active site" description="Proton donor" evidence="3">
    <location>
        <position position="87"/>
    </location>
</feature>
<name>A0A9W7ZQX7_9FUNG</name>
<evidence type="ECO:0000256" key="1">
    <source>
        <dbReference type="ARBA" id="ARBA00022723"/>
    </source>
</evidence>